<dbReference type="InterPro" id="IPR020625">
    <property type="entry name" value="Schiff_base-form_aldolases_AS"/>
</dbReference>
<dbReference type="AlphaFoldDB" id="A0A848K5D8"/>
<comment type="caution">
    <text evidence="12">Was originally thought to be a dihydrodipicolinate synthase (DHDPS), catalyzing the condensation of (S)-aspartate-beta-semialdehyde [(S)-ASA] and pyruvate to dihydrodipicolinate (DHDP). However, it was shown in E.coli that the product of the enzymatic reaction is not dihydrodipicolinate but in fact (4S)-4-hydroxy-2,3,4,5-tetrahydro-(2S)-dipicolinic acid (HTPA), and that the consecutive dehydration reaction leading to DHDP is not spontaneous but catalyzed by DapB.</text>
</comment>
<dbReference type="SUPFAM" id="SSF51569">
    <property type="entry name" value="Aldolase"/>
    <property type="match status" value="1"/>
</dbReference>
<comment type="similarity">
    <text evidence="3 12 13">Belongs to the DapA family.</text>
</comment>
<evidence type="ECO:0000256" key="11">
    <source>
        <dbReference type="ARBA" id="ARBA00047836"/>
    </source>
</evidence>
<gene>
    <name evidence="12" type="primary">dapA</name>
    <name evidence="16" type="ORF">FGL95_00980</name>
</gene>
<evidence type="ECO:0000256" key="5">
    <source>
        <dbReference type="ARBA" id="ARBA00022490"/>
    </source>
</evidence>
<keyword evidence="6 12" id="KW-0028">Amino-acid biosynthesis</keyword>
<dbReference type="SMART" id="SM01130">
    <property type="entry name" value="DHDPS"/>
    <property type="match status" value="1"/>
</dbReference>
<comment type="catalytic activity">
    <reaction evidence="11 12">
        <text>L-aspartate 4-semialdehyde + pyruvate = (2S,4S)-4-hydroxy-2,3,4,5-tetrahydrodipicolinate + H2O + H(+)</text>
        <dbReference type="Rhea" id="RHEA:34171"/>
        <dbReference type="ChEBI" id="CHEBI:15361"/>
        <dbReference type="ChEBI" id="CHEBI:15377"/>
        <dbReference type="ChEBI" id="CHEBI:15378"/>
        <dbReference type="ChEBI" id="CHEBI:67139"/>
        <dbReference type="ChEBI" id="CHEBI:537519"/>
        <dbReference type="EC" id="4.3.3.7"/>
    </reaction>
</comment>
<dbReference type="EMBL" id="VCQU01000001">
    <property type="protein sequence ID" value="NMN93609.1"/>
    <property type="molecule type" value="Genomic_DNA"/>
</dbReference>
<dbReference type="GO" id="GO:0005737">
    <property type="term" value="C:cytoplasm"/>
    <property type="evidence" value="ECO:0007669"/>
    <property type="project" value="UniProtKB-SubCell"/>
</dbReference>
<dbReference type="GO" id="GO:0019877">
    <property type="term" value="P:diaminopimelate biosynthetic process"/>
    <property type="evidence" value="ECO:0007669"/>
    <property type="project" value="UniProtKB-UniRule"/>
</dbReference>
<dbReference type="PROSITE" id="PS00666">
    <property type="entry name" value="DHDPS_2"/>
    <property type="match status" value="1"/>
</dbReference>
<feature type="active site" description="Proton donor/acceptor" evidence="12 14">
    <location>
        <position position="135"/>
    </location>
</feature>
<evidence type="ECO:0000256" key="9">
    <source>
        <dbReference type="ARBA" id="ARBA00023239"/>
    </source>
</evidence>
<feature type="binding site" evidence="12 15">
    <location>
        <position position="206"/>
    </location>
    <ligand>
        <name>pyruvate</name>
        <dbReference type="ChEBI" id="CHEBI:15361"/>
    </ligand>
</feature>
<keyword evidence="7 12" id="KW-0220">Diaminopimelate biosynthesis</keyword>
<dbReference type="InterPro" id="IPR002220">
    <property type="entry name" value="DapA-like"/>
</dbReference>
<sequence length="297" mass="30330">MSALHGIFVPLITPFATDGSVAFDALEQLARDVLADGATGIVALGTTAESAALDNDERRAVVDVCTRVCREHRSTLIVGAGANDTRGSAAALAALGPEVSAAMVPVPYFTRPTPAGVVAHFSALAAVSPVPLIVYHVPYRTGLDLDADCLRALGGLPGVVGVKYSAGGIDGDAIDLLSDPPRDFAVLAGDDAFVSPFLALGASGGILASAVLATRQFVELADAWSAGDVARARELGHRLTPLSAAAFAEPNPTVIKGVLHAQGRIPTPDVRLPLLPARQASVDAALMLLPRLAGAVQ</sequence>
<keyword evidence="9 12" id="KW-0456">Lyase</keyword>
<dbReference type="GO" id="GO:0009089">
    <property type="term" value="P:lysine biosynthetic process via diaminopimelate"/>
    <property type="evidence" value="ECO:0007669"/>
    <property type="project" value="UniProtKB-UniRule"/>
</dbReference>
<dbReference type="Pfam" id="PF00701">
    <property type="entry name" value="DHDPS"/>
    <property type="match status" value="1"/>
</dbReference>
<evidence type="ECO:0000256" key="4">
    <source>
        <dbReference type="ARBA" id="ARBA00012086"/>
    </source>
</evidence>
<comment type="caution">
    <text evidence="16">The sequence shown here is derived from an EMBL/GenBank/DDBJ whole genome shotgun (WGS) entry which is preliminary data.</text>
</comment>
<dbReference type="RefSeq" id="WP_169584312.1">
    <property type="nucleotide sequence ID" value="NZ_VCQU01000001.1"/>
</dbReference>
<comment type="caution">
    <text evidence="12">Lacks conserved residue(s) required for the propagation of feature annotation.</text>
</comment>
<proteinExistence type="inferred from homology"/>
<dbReference type="PANTHER" id="PTHR12128">
    <property type="entry name" value="DIHYDRODIPICOLINATE SYNTHASE"/>
    <property type="match status" value="1"/>
</dbReference>
<evidence type="ECO:0000256" key="3">
    <source>
        <dbReference type="ARBA" id="ARBA00007592"/>
    </source>
</evidence>
<evidence type="ECO:0000313" key="17">
    <source>
        <dbReference type="Proteomes" id="UP000535543"/>
    </source>
</evidence>
<accession>A0A848K5D8</accession>
<organism evidence="16 17">
    <name type="scientific">Antrihabitans stalactiti</name>
    <dbReference type="NCBI Taxonomy" id="2584121"/>
    <lineage>
        <taxon>Bacteria</taxon>
        <taxon>Bacillati</taxon>
        <taxon>Actinomycetota</taxon>
        <taxon>Actinomycetes</taxon>
        <taxon>Mycobacteriales</taxon>
        <taxon>Nocardiaceae</taxon>
        <taxon>Antrihabitans</taxon>
    </lineage>
</organism>
<dbReference type="EC" id="4.3.3.7" evidence="4 12"/>
<feature type="binding site" evidence="12 15">
    <location>
        <position position="47"/>
    </location>
    <ligand>
        <name>pyruvate</name>
        <dbReference type="ChEBI" id="CHEBI:15361"/>
    </ligand>
</feature>
<protein>
    <recommendedName>
        <fullName evidence="4 12">4-hydroxy-tetrahydrodipicolinate synthase</fullName>
        <shortName evidence="12">HTPA synthase</shortName>
        <ecNumber evidence="4 12">4.3.3.7</ecNumber>
    </recommendedName>
</protein>
<dbReference type="GO" id="GO:0008840">
    <property type="term" value="F:4-hydroxy-tetrahydrodipicolinate synthase activity"/>
    <property type="evidence" value="ECO:0007669"/>
    <property type="project" value="UniProtKB-UniRule"/>
</dbReference>
<dbReference type="Gene3D" id="3.20.20.70">
    <property type="entry name" value="Aldolase class I"/>
    <property type="match status" value="1"/>
</dbReference>
<feature type="active site" description="Schiff-base intermediate with substrate" evidence="12 14">
    <location>
        <position position="163"/>
    </location>
</feature>
<dbReference type="UniPathway" id="UPA00034">
    <property type="reaction ID" value="UER00017"/>
</dbReference>
<dbReference type="PANTHER" id="PTHR12128:SF66">
    <property type="entry name" value="4-HYDROXY-2-OXOGLUTARATE ALDOLASE, MITOCHONDRIAL"/>
    <property type="match status" value="1"/>
</dbReference>
<dbReference type="HAMAP" id="MF_00418">
    <property type="entry name" value="DapA"/>
    <property type="match status" value="1"/>
</dbReference>
<dbReference type="Proteomes" id="UP000535543">
    <property type="component" value="Unassembled WGS sequence"/>
</dbReference>
<feature type="site" description="Part of a proton relay during catalysis" evidence="12">
    <location>
        <position position="46"/>
    </location>
</feature>
<comment type="subcellular location">
    <subcellularLocation>
        <location evidence="12">Cytoplasm</location>
    </subcellularLocation>
</comment>
<evidence type="ECO:0000256" key="1">
    <source>
        <dbReference type="ARBA" id="ARBA00003294"/>
    </source>
</evidence>
<keyword evidence="5 12" id="KW-0963">Cytoplasm</keyword>
<keyword evidence="10 12" id="KW-0704">Schiff base</keyword>
<reference evidence="16 17" key="2">
    <citation type="submission" date="2020-06" db="EMBL/GenBank/DDBJ databases">
        <title>Antribacter stalactiti gen. nov., sp. nov., a new member of the family Nacardiaceae isolated from a cave.</title>
        <authorList>
            <person name="Kim I.S."/>
        </authorList>
    </citation>
    <scope>NUCLEOTIDE SEQUENCE [LARGE SCALE GENOMIC DNA]</scope>
    <source>
        <strain evidence="16 17">YC2-7</strain>
    </source>
</reference>
<evidence type="ECO:0000256" key="2">
    <source>
        <dbReference type="ARBA" id="ARBA00005120"/>
    </source>
</evidence>
<dbReference type="CDD" id="cd00950">
    <property type="entry name" value="DHDPS"/>
    <property type="match status" value="1"/>
</dbReference>
<name>A0A848K5D8_9NOCA</name>
<evidence type="ECO:0000256" key="12">
    <source>
        <dbReference type="HAMAP-Rule" id="MF_00418"/>
    </source>
</evidence>
<dbReference type="InterPro" id="IPR013785">
    <property type="entry name" value="Aldolase_TIM"/>
</dbReference>
<dbReference type="PRINTS" id="PR00146">
    <property type="entry name" value="DHPICSNTHASE"/>
</dbReference>
<comment type="subunit">
    <text evidence="12">Homotetramer; dimer of dimers.</text>
</comment>
<dbReference type="PIRSF" id="PIRSF001365">
    <property type="entry name" value="DHDPS"/>
    <property type="match status" value="1"/>
</dbReference>
<keyword evidence="8 12" id="KW-0457">Lysine biosynthesis</keyword>
<evidence type="ECO:0000256" key="10">
    <source>
        <dbReference type="ARBA" id="ARBA00023270"/>
    </source>
</evidence>
<keyword evidence="17" id="KW-1185">Reference proteome</keyword>
<comment type="function">
    <text evidence="1 12">Catalyzes the condensation of (S)-aspartate-beta-semialdehyde [(S)-ASA] and pyruvate to 4-hydroxy-tetrahydrodipicolinate (HTPA).</text>
</comment>
<evidence type="ECO:0000256" key="8">
    <source>
        <dbReference type="ARBA" id="ARBA00023154"/>
    </source>
</evidence>
<evidence type="ECO:0000256" key="6">
    <source>
        <dbReference type="ARBA" id="ARBA00022605"/>
    </source>
</evidence>
<evidence type="ECO:0000256" key="15">
    <source>
        <dbReference type="PIRSR" id="PIRSR001365-2"/>
    </source>
</evidence>
<evidence type="ECO:0000313" key="16">
    <source>
        <dbReference type="EMBL" id="NMN93609.1"/>
    </source>
</evidence>
<evidence type="ECO:0000256" key="7">
    <source>
        <dbReference type="ARBA" id="ARBA00022915"/>
    </source>
</evidence>
<dbReference type="InterPro" id="IPR005263">
    <property type="entry name" value="DapA"/>
</dbReference>
<evidence type="ECO:0000256" key="14">
    <source>
        <dbReference type="PIRSR" id="PIRSR001365-1"/>
    </source>
</evidence>
<comment type="pathway">
    <text evidence="2 12">Amino-acid biosynthesis; L-lysine biosynthesis via DAP pathway; (S)-tetrahydrodipicolinate from L-aspartate: step 3/4.</text>
</comment>
<reference evidence="16 17" key="1">
    <citation type="submission" date="2019-05" db="EMBL/GenBank/DDBJ databases">
        <authorList>
            <person name="Lee S.D."/>
        </authorList>
    </citation>
    <scope>NUCLEOTIDE SEQUENCE [LARGE SCALE GENOMIC DNA]</scope>
    <source>
        <strain evidence="16 17">YC2-7</strain>
    </source>
</reference>
<evidence type="ECO:0000256" key="13">
    <source>
        <dbReference type="PIRNR" id="PIRNR001365"/>
    </source>
</evidence>